<organism evidence="1 2">
    <name type="scientific">Streptomyces axinellae</name>
    <dbReference type="NCBI Taxonomy" id="552788"/>
    <lineage>
        <taxon>Bacteria</taxon>
        <taxon>Bacillati</taxon>
        <taxon>Actinomycetota</taxon>
        <taxon>Actinomycetes</taxon>
        <taxon>Kitasatosporales</taxon>
        <taxon>Streptomycetaceae</taxon>
        <taxon>Streptomyces</taxon>
    </lineage>
</organism>
<sequence length="78" mass="7357">MTVPVDPGVRTPAEVADVMKGAAGAGLVDSVVMTAGAMTVAVMTAVRTGAVGADVRGTIGDVTTGGVMTGTGGAPARA</sequence>
<evidence type="ECO:0000313" key="2">
    <source>
        <dbReference type="Proteomes" id="UP001501447"/>
    </source>
</evidence>
<evidence type="ECO:0000313" key="1">
    <source>
        <dbReference type="EMBL" id="GAA2633084.1"/>
    </source>
</evidence>
<keyword evidence="2" id="KW-1185">Reference proteome</keyword>
<reference evidence="1 2" key="1">
    <citation type="journal article" date="2019" name="Int. J. Syst. Evol. Microbiol.">
        <title>The Global Catalogue of Microorganisms (GCM) 10K type strain sequencing project: providing services to taxonomists for standard genome sequencing and annotation.</title>
        <authorList>
            <consortium name="The Broad Institute Genomics Platform"/>
            <consortium name="The Broad Institute Genome Sequencing Center for Infectious Disease"/>
            <person name="Wu L."/>
            <person name="Ma J."/>
        </authorList>
    </citation>
    <scope>NUCLEOTIDE SEQUENCE [LARGE SCALE GENOMIC DNA]</scope>
    <source>
        <strain evidence="1 2">JCM 16373</strain>
    </source>
</reference>
<dbReference type="EMBL" id="BAAARJ010000021">
    <property type="protein sequence ID" value="GAA2633084.1"/>
    <property type="molecule type" value="Genomic_DNA"/>
</dbReference>
<protein>
    <recommendedName>
        <fullName evidence="3">CBS domain-containing protein</fullName>
    </recommendedName>
</protein>
<dbReference type="RefSeq" id="WP_344569785.1">
    <property type="nucleotide sequence ID" value="NZ_BAAARJ010000021.1"/>
</dbReference>
<name>A0ABN3QRB3_9ACTN</name>
<proteinExistence type="predicted"/>
<dbReference type="Proteomes" id="UP001501447">
    <property type="component" value="Unassembled WGS sequence"/>
</dbReference>
<comment type="caution">
    <text evidence="1">The sequence shown here is derived from an EMBL/GenBank/DDBJ whole genome shotgun (WGS) entry which is preliminary data.</text>
</comment>
<accession>A0ABN3QRB3</accession>
<gene>
    <name evidence="1" type="ORF">GCM10009863_56530</name>
</gene>
<evidence type="ECO:0008006" key="3">
    <source>
        <dbReference type="Google" id="ProtNLM"/>
    </source>
</evidence>